<dbReference type="Pfam" id="PF00258">
    <property type="entry name" value="Flavodoxin_1"/>
    <property type="match status" value="1"/>
</dbReference>
<keyword evidence="9" id="KW-0028">Amino-acid biosynthesis</keyword>
<keyword evidence="8" id="KW-0560">Oxidoreductase</keyword>
<dbReference type="InterPro" id="IPR017938">
    <property type="entry name" value="Riboflavin_synthase-like_b-brl"/>
</dbReference>
<dbReference type="PROSITE" id="PS51384">
    <property type="entry name" value="FAD_FR"/>
    <property type="match status" value="1"/>
</dbReference>
<dbReference type="PANTHER" id="PTHR19384:SF128">
    <property type="entry name" value="NADPH OXIDOREDUCTASE A"/>
    <property type="match status" value="1"/>
</dbReference>
<evidence type="ECO:0000256" key="3">
    <source>
        <dbReference type="ARBA" id="ARBA00012604"/>
    </source>
</evidence>
<dbReference type="GO" id="GO:0005829">
    <property type="term" value="C:cytosol"/>
    <property type="evidence" value="ECO:0007669"/>
    <property type="project" value="TreeGrafter"/>
</dbReference>
<evidence type="ECO:0000259" key="12">
    <source>
        <dbReference type="PROSITE" id="PS51384"/>
    </source>
</evidence>
<dbReference type="GO" id="GO:0010181">
    <property type="term" value="F:FMN binding"/>
    <property type="evidence" value="ECO:0007669"/>
    <property type="project" value="InterPro"/>
</dbReference>
<comment type="cofactor">
    <cofactor evidence="2">
        <name>FAD</name>
        <dbReference type="ChEBI" id="CHEBI:57692"/>
    </cofactor>
</comment>
<dbReference type="RefSeq" id="WP_067759599.1">
    <property type="nucleotide sequence ID" value="NZ_CP015772.1"/>
</dbReference>
<keyword evidence="7" id="KW-0521">NADP</keyword>
<dbReference type="InterPro" id="IPR017927">
    <property type="entry name" value="FAD-bd_FR_type"/>
</dbReference>
<evidence type="ECO:0000313" key="14">
    <source>
        <dbReference type="Proteomes" id="UP000077667"/>
    </source>
</evidence>
<name>A0A1A9I586_9BACT</name>
<accession>A0A1A9I586</accession>
<dbReference type="InterPro" id="IPR023173">
    <property type="entry name" value="NADPH_Cyt_P450_Rdtase_alpha"/>
</dbReference>
<proteinExistence type="predicted"/>
<dbReference type="InterPro" id="IPR001709">
    <property type="entry name" value="Flavoprot_Pyr_Nucl_cyt_Rdtase"/>
</dbReference>
<dbReference type="EMBL" id="CP015772">
    <property type="protein sequence ID" value="ANH82796.1"/>
    <property type="molecule type" value="Genomic_DNA"/>
</dbReference>
<sequence>MLSDVKLGALKSLTPTLTRDELLWASGYFAGLAQGIAGGQEPIAAAPAAVKKIALVYGTETGNAKKLATQLAGIAKKKGITVKLTGLDQYRFADLPKEEYFFVVISTQGEGEPPVQAKKFYEHIHENQIDLSKLKFGVLGLGDSSYPEFCKTGEDVDARLEALGGHRLLPLKKCDVDYEEDALHWLENVIAVLQTSAAHAAPIPSLPTEKKPSGKKYYNGKVITNINLNDRGSRKQTFHIEIVTEEPIDYEPGDALGIVPSNKQDMINKIIGITGIDPDKEIKTEKITATVRDLLSQHLNICYLLKATVKKFAELTGQQIPDTRMSLYDLLRIYPVKDAAQFEEVIKILTAQSPRLYSISSSPNAHGENEIHITVSKNQFTVEDEERYGVCSEFLSDLDEGHEIEFFIQKARHFKLPEESKDVIMIGPGTGIAPFRSFLAERDATGASGKNWLFFGEQHFVTDFLYQTEIQSYLATGVLNNIDLAFSRDTDQKIYVQHRIKEKGDELIRWLNDGAYLYICGAKDPMCSDVEATFIELLQSKGKSKEEARSFLTQLEEEGRYSKDVY</sequence>
<dbReference type="Gene3D" id="3.40.50.360">
    <property type="match status" value="1"/>
</dbReference>
<evidence type="ECO:0000256" key="9">
    <source>
        <dbReference type="ARBA" id="ARBA00023192"/>
    </source>
</evidence>
<dbReference type="InterPro" id="IPR039261">
    <property type="entry name" value="FNR_nucleotide-bd"/>
</dbReference>
<dbReference type="FunFam" id="3.40.50.80:FF:000001">
    <property type="entry name" value="NADPH--cytochrome P450 reductase 1"/>
    <property type="match status" value="1"/>
</dbReference>
<evidence type="ECO:0000256" key="10">
    <source>
        <dbReference type="ARBA" id="ARBA00052219"/>
    </source>
</evidence>
<evidence type="ECO:0000256" key="6">
    <source>
        <dbReference type="ARBA" id="ARBA00022827"/>
    </source>
</evidence>
<reference evidence="13 14" key="1">
    <citation type="submission" date="2016-05" db="EMBL/GenBank/DDBJ databases">
        <title>Niabella ginsenosidivorans BS26 whole genome sequencing.</title>
        <authorList>
            <person name="Im W.T."/>
            <person name="Siddiqi M.Z."/>
        </authorList>
    </citation>
    <scope>NUCLEOTIDE SEQUENCE [LARGE SCALE GENOMIC DNA]</scope>
    <source>
        <strain evidence="13 14">BS26</strain>
    </source>
</reference>
<dbReference type="GO" id="GO:0050660">
    <property type="term" value="F:flavin adenine dinucleotide binding"/>
    <property type="evidence" value="ECO:0007669"/>
    <property type="project" value="TreeGrafter"/>
</dbReference>
<dbReference type="STRING" id="1176587.A8C56_19030"/>
<dbReference type="GO" id="GO:0019344">
    <property type="term" value="P:cysteine biosynthetic process"/>
    <property type="evidence" value="ECO:0007669"/>
    <property type="project" value="UniProtKB-KW"/>
</dbReference>
<keyword evidence="4" id="KW-0285">Flavoprotein</keyword>
<dbReference type="InterPro" id="IPR008254">
    <property type="entry name" value="Flavodoxin/NO_synth"/>
</dbReference>
<dbReference type="Gene3D" id="1.20.990.10">
    <property type="entry name" value="NADPH-cytochrome p450 Reductase, Chain A, domain 3"/>
    <property type="match status" value="1"/>
</dbReference>
<dbReference type="Pfam" id="PF00667">
    <property type="entry name" value="FAD_binding_1"/>
    <property type="match status" value="1"/>
</dbReference>
<evidence type="ECO:0000256" key="4">
    <source>
        <dbReference type="ARBA" id="ARBA00022630"/>
    </source>
</evidence>
<evidence type="ECO:0000256" key="7">
    <source>
        <dbReference type="ARBA" id="ARBA00022857"/>
    </source>
</evidence>
<keyword evidence="14" id="KW-1185">Reference proteome</keyword>
<keyword evidence="9" id="KW-0198">Cysteine biosynthesis</keyword>
<evidence type="ECO:0000256" key="8">
    <source>
        <dbReference type="ARBA" id="ARBA00023002"/>
    </source>
</evidence>
<dbReference type="KEGG" id="nia:A8C56_19030"/>
<evidence type="ECO:0000256" key="1">
    <source>
        <dbReference type="ARBA" id="ARBA00001917"/>
    </source>
</evidence>
<evidence type="ECO:0000313" key="13">
    <source>
        <dbReference type="EMBL" id="ANH82796.1"/>
    </source>
</evidence>
<dbReference type="InterPro" id="IPR003097">
    <property type="entry name" value="CysJ-like_FAD-binding"/>
</dbReference>
<dbReference type="PROSITE" id="PS50902">
    <property type="entry name" value="FLAVODOXIN_LIKE"/>
    <property type="match status" value="1"/>
</dbReference>
<comment type="cofactor">
    <cofactor evidence="1">
        <name>FMN</name>
        <dbReference type="ChEBI" id="CHEBI:58210"/>
    </cofactor>
</comment>
<dbReference type="SUPFAM" id="SSF63380">
    <property type="entry name" value="Riboflavin synthase domain-like"/>
    <property type="match status" value="1"/>
</dbReference>
<comment type="catalytic activity">
    <reaction evidence="10">
        <text>hydrogen sulfide + 3 NADP(+) + 3 H2O = sulfite + 3 NADPH + 4 H(+)</text>
        <dbReference type="Rhea" id="RHEA:13801"/>
        <dbReference type="ChEBI" id="CHEBI:15377"/>
        <dbReference type="ChEBI" id="CHEBI:15378"/>
        <dbReference type="ChEBI" id="CHEBI:17359"/>
        <dbReference type="ChEBI" id="CHEBI:29919"/>
        <dbReference type="ChEBI" id="CHEBI:57783"/>
        <dbReference type="ChEBI" id="CHEBI:58349"/>
        <dbReference type="EC" id="1.8.1.2"/>
    </reaction>
</comment>
<keyword evidence="6" id="KW-0274">FAD</keyword>
<dbReference type="InterPro" id="IPR029039">
    <property type="entry name" value="Flavoprotein-like_sf"/>
</dbReference>
<dbReference type="PRINTS" id="PR00369">
    <property type="entry name" value="FLAVODOXIN"/>
</dbReference>
<dbReference type="PRINTS" id="PR00371">
    <property type="entry name" value="FPNCR"/>
</dbReference>
<dbReference type="Gene3D" id="3.40.50.80">
    <property type="entry name" value="Nucleotide-binding domain of ferredoxin-NADP reductase (FNR) module"/>
    <property type="match status" value="1"/>
</dbReference>
<dbReference type="SUPFAM" id="SSF52343">
    <property type="entry name" value="Ferredoxin reductase-like, C-terminal NADP-linked domain"/>
    <property type="match status" value="1"/>
</dbReference>
<protein>
    <recommendedName>
        <fullName evidence="3">assimilatory sulfite reductase (NADPH)</fullName>
        <ecNumber evidence="3">1.8.1.2</ecNumber>
    </recommendedName>
</protein>
<dbReference type="Pfam" id="PF00175">
    <property type="entry name" value="NAD_binding_1"/>
    <property type="match status" value="1"/>
</dbReference>
<dbReference type="OrthoDB" id="9789468at2"/>
<dbReference type="PANTHER" id="PTHR19384">
    <property type="entry name" value="NITRIC OXIDE SYNTHASE-RELATED"/>
    <property type="match status" value="1"/>
</dbReference>
<keyword evidence="5" id="KW-0288">FMN</keyword>
<dbReference type="AlphaFoldDB" id="A0A1A9I586"/>
<dbReference type="GO" id="GO:0004783">
    <property type="term" value="F:sulfite reductase (NADPH) activity"/>
    <property type="evidence" value="ECO:0007669"/>
    <property type="project" value="UniProtKB-EC"/>
</dbReference>
<feature type="domain" description="FAD-binding FR-type" evidence="12">
    <location>
        <begin position="215"/>
        <end position="417"/>
    </location>
</feature>
<evidence type="ECO:0000256" key="2">
    <source>
        <dbReference type="ARBA" id="ARBA00001974"/>
    </source>
</evidence>
<dbReference type="InterPro" id="IPR001433">
    <property type="entry name" value="OxRdtase_FAD/NAD-bd"/>
</dbReference>
<dbReference type="InterPro" id="IPR001094">
    <property type="entry name" value="Flavdoxin-like"/>
</dbReference>
<evidence type="ECO:0000259" key="11">
    <source>
        <dbReference type="PROSITE" id="PS50902"/>
    </source>
</evidence>
<dbReference type="SUPFAM" id="SSF52218">
    <property type="entry name" value="Flavoproteins"/>
    <property type="match status" value="1"/>
</dbReference>
<feature type="domain" description="Flavodoxin-like" evidence="11">
    <location>
        <begin position="53"/>
        <end position="190"/>
    </location>
</feature>
<organism evidence="13 14">
    <name type="scientific">Niabella ginsenosidivorans</name>
    <dbReference type="NCBI Taxonomy" id="1176587"/>
    <lineage>
        <taxon>Bacteria</taxon>
        <taxon>Pseudomonadati</taxon>
        <taxon>Bacteroidota</taxon>
        <taxon>Chitinophagia</taxon>
        <taxon>Chitinophagales</taxon>
        <taxon>Chitinophagaceae</taxon>
        <taxon>Niabella</taxon>
    </lineage>
</organism>
<gene>
    <name evidence="13" type="ORF">A8C56_19030</name>
</gene>
<dbReference type="Proteomes" id="UP000077667">
    <property type="component" value="Chromosome"/>
</dbReference>
<dbReference type="Gene3D" id="2.40.30.10">
    <property type="entry name" value="Translation factors"/>
    <property type="match status" value="1"/>
</dbReference>
<dbReference type="EC" id="1.8.1.2" evidence="3"/>
<evidence type="ECO:0000256" key="5">
    <source>
        <dbReference type="ARBA" id="ARBA00022643"/>
    </source>
</evidence>